<accession>A0ABP0EL03</accession>
<name>A0ABP0EL03_9ASCO</name>
<evidence type="ECO:0000313" key="3">
    <source>
        <dbReference type="Proteomes" id="UP001497600"/>
    </source>
</evidence>
<dbReference type="Proteomes" id="UP001497600">
    <property type="component" value="Chromosome G"/>
</dbReference>
<sequence>MYTLTLLLGKTLEEFAQYTAHVDIIYKKGKQSPPESPHRPTKSFYHKALVVKSYVEKSKRLGNKSQQLEVFLRLVSFCAPELKRAMMYMVNFYKYQKISRDSRFEYFKYRAVNYLFYYPMMSVKLLLSFQGDCTKQHEEKKLHHARKLAEISTPLVVYFMGILSREKKLDLTQVNHRIPLFHMALHHPVFASSSNYPIKPTDPAIKKIIAENQNEVQPPLKHTGSPKDSECTTP</sequence>
<gene>
    <name evidence="2" type="ORF">CAAN4_G07998</name>
</gene>
<protein>
    <submittedName>
        <fullName evidence="2">Uncharacterized protein</fullName>
    </submittedName>
</protein>
<dbReference type="EMBL" id="OZ004259">
    <property type="protein sequence ID" value="CAK7917334.1"/>
    <property type="molecule type" value="Genomic_DNA"/>
</dbReference>
<feature type="compositionally biased region" description="Basic and acidic residues" evidence="1">
    <location>
        <begin position="225"/>
        <end position="234"/>
    </location>
</feature>
<feature type="region of interest" description="Disordered" evidence="1">
    <location>
        <begin position="210"/>
        <end position="234"/>
    </location>
</feature>
<reference evidence="2 3" key="1">
    <citation type="submission" date="2024-01" db="EMBL/GenBank/DDBJ databases">
        <authorList>
            <consortium name="Genoscope - CEA"/>
            <person name="William W."/>
        </authorList>
    </citation>
    <scope>NUCLEOTIDE SEQUENCE [LARGE SCALE GENOMIC DNA]</scope>
    <source>
        <strain evidence="2 3">29B2s-10</strain>
    </source>
</reference>
<keyword evidence="3" id="KW-1185">Reference proteome</keyword>
<evidence type="ECO:0000256" key="1">
    <source>
        <dbReference type="SAM" id="MobiDB-lite"/>
    </source>
</evidence>
<organism evidence="2 3">
    <name type="scientific">[Candida] anglica</name>
    <dbReference type="NCBI Taxonomy" id="148631"/>
    <lineage>
        <taxon>Eukaryota</taxon>
        <taxon>Fungi</taxon>
        <taxon>Dikarya</taxon>
        <taxon>Ascomycota</taxon>
        <taxon>Saccharomycotina</taxon>
        <taxon>Pichiomycetes</taxon>
        <taxon>Debaryomycetaceae</taxon>
        <taxon>Kurtzmaniella</taxon>
    </lineage>
</organism>
<evidence type="ECO:0000313" key="2">
    <source>
        <dbReference type="EMBL" id="CAK7917334.1"/>
    </source>
</evidence>
<proteinExistence type="predicted"/>